<evidence type="ECO:0008006" key="3">
    <source>
        <dbReference type="Google" id="ProtNLM"/>
    </source>
</evidence>
<gene>
    <name evidence="1" type="ORF">MPH_09931</name>
</gene>
<dbReference type="HOGENOM" id="CLU_2109501_0_0_1"/>
<dbReference type="VEuPathDB" id="FungiDB:MPH_09931"/>
<evidence type="ECO:0000313" key="1">
    <source>
        <dbReference type="EMBL" id="EKG12939.1"/>
    </source>
</evidence>
<name>K2RRT1_MACPH</name>
<proteinExistence type="predicted"/>
<reference evidence="1 2" key="1">
    <citation type="journal article" date="2012" name="BMC Genomics">
        <title>Tools to kill: Genome of one of the most destructive plant pathogenic fungi Macrophomina phaseolina.</title>
        <authorList>
            <person name="Islam M.S."/>
            <person name="Haque M.S."/>
            <person name="Islam M.M."/>
            <person name="Emdad E.M."/>
            <person name="Halim A."/>
            <person name="Hossen Q.M.M."/>
            <person name="Hossain M.Z."/>
            <person name="Ahmed B."/>
            <person name="Rahim S."/>
            <person name="Rahman M.S."/>
            <person name="Alam M.M."/>
            <person name="Hou S."/>
            <person name="Wan X."/>
            <person name="Saito J.A."/>
            <person name="Alam M."/>
        </authorList>
    </citation>
    <scope>NUCLEOTIDE SEQUENCE [LARGE SCALE GENOMIC DNA]</scope>
    <source>
        <strain evidence="1 2">MS6</strain>
    </source>
</reference>
<sequence>MERLESPDTDATSLTITRRRVSLLPKRYWLKLVLGLWPRQADSRELLHDSRLMGLKAGARFLSQWQKMTVSIESSHTVLLRLPIEMGTDISLSSEKRGTLLHYACLARGDKEAYW</sequence>
<protein>
    <recommendedName>
        <fullName evidence="3">Ankyrin repeat-containing domain protein</fullName>
    </recommendedName>
</protein>
<dbReference type="InParanoid" id="K2RRT1"/>
<dbReference type="AlphaFoldDB" id="K2RRT1"/>
<accession>K2RRT1</accession>
<dbReference type="Proteomes" id="UP000007129">
    <property type="component" value="Unassembled WGS sequence"/>
</dbReference>
<comment type="caution">
    <text evidence="1">The sequence shown here is derived from an EMBL/GenBank/DDBJ whole genome shotgun (WGS) entry which is preliminary data.</text>
</comment>
<organism evidence="1 2">
    <name type="scientific">Macrophomina phaseolina (strain MS6)</name>
    <name type="common">Charcoal rot fungus</name>
    <dbReference type="NCBI Taxonomy" id="1126212"/>
    <lineage>
        <taxon>Eukaryota</taxon>
        <taxon>Fungi</taxon>
        <taxon>Dikarya</taxon>
        <taxon>Ascomycota</taxon>
        <taxon>Pezizomycotina</taxon>
        <taxon>Dothideomycetes</taxon>
        <taxon>Dothideomycetes incertae sedis</taxon>
        <taxon>Botryosphaeriales</taxon>
        <taxon>Botryosphaeriaceae</taxon>
        <taxon>Macrophomina</taxon>
    </lineage>
</organism>
<dbReference type="EMBL" id="AHHD01000422">
    <property type="protein sequence ID" value="EKG12939.1"/>
    <property type="molecule type" value="Genomic_DNA"/>
</dbReference>
<evidence type="ECO:0000313" key="2">
    <source>
        <dbReference type="Proteomes" id="UP000007129"/>
    </source>
</evidence>